<evidence type="ECO:0000313" key="4">
    <source>
        <dbReference type="Proteomes" id="UP000831768"/>
    </source>
</evidence>
<dbReference type="Proteomes" id="UP000831768">
    <property type="component" value="Chromosome"/>
</dbReference>
<dbReference type="GeneID" id="71927013"/>
<dbReference type="CDD" id="cd05379">
    <property type="entry name" value="CAP_bacterial"/>
    <property type="match status" value="1"/>
</dbReference>
<proteinExistence type="predicted"/>
<keyword evidence="4" id="KW-1185">Reference proteome</keyword>
<accession>A0A8U0A681</accession>
<sequence>MRQPIGRFVAVVMRLLFGVILVSVLLSVAISMGAIDIDSTDNGTIDTPEPLPDWPLVWEVPVDTELETEQPPRPDPVETTNESKPHTVDPGPTRLNTGGTSIQSDAIETRIHDRINTIRSENDLSLLDHNDEIASIGRTYSYDMAERGYFSHVSPEGEGPDDRLSGLYPSTCRAVGENLAYVGIAGATDADELAERIVTGWMNSKGHRENVLTGRWDSHGIGVYIGDQRVYATQNFCDEW</sequence>
<dbReference type="PANTHER" id="PTHR31157">
    <property type="entry name" value="SCP DOMAIN-CONTAINING PROTEIN"/>
    <property type="match status" value="1"/>
</dbReference>
<gene>
    <name evidence="3" type="ORF">MW046_03160</name>
</gene>
<protein>
    <submittedName>
        <fullName evidence="3">CAP domain-containing protein</fullName>
    </submittedName>
</protein>
<dbReference type="AlphaFoldDB" id="A0A8U0A681"/>
<evidence type="ECO:0000313" key="3">
    <source>
        <dbReference type="EMBL" id="UPM43453.1"/>
    </source>
</evidence>
<dbReference type="InterPro" id="IPR035940">
    <property type="entry name" value="CAP_sf"/>
</dbReference>
<dbReference type="Pfam" id="PF00188">
    <property type="entry name" value="CAP"/>
    <property type="match status" value="1"/>
</dbReference>
<feature type="domain" description="SCP" evidence="2">
    <location>
        <begin position="113"/>
        <end position="236"/>
    </location>
</feature>
<dbReference type="PANTHER" id="PTHR31157:SF1">
    <property type="entry name" value="SCP DOMAIN-CONTAINING PROTEIN"/>
    <property type="match status" value="1"/>
</dbReference>
<dbReference type="SUPFAM" id="SSF55797">
    <property type="entry name" value="PR-1-like"/>
    <property type="match status" value="1"/>
</dbReference>
<feature type="region of interest" description="Disordered" evidence="1">
    <location>
        <begin position="65"/>
        <end position="100"/>
    </location>
</feature>
<reference evidence="3" key="1">
    <citation type="submission" date="2022-04" db="EMBL/GenBank/DDBJ databases">
        <title>Halocatena sp. nov., isolated from a salt lake.</title>
        <authorList>
            <person name="Cui H.-L."/>
        </authorList>
    </citation>
    <scope>NUCLEOTIDE SEQUENCE</scope>
    <source>
        <strain evidence="3">AD-1</strain>
    </source>
</reference>
<organism evidence="3 4">
    <name type="scientific">Halocatena salina</name>
    <dbReference type="NCBI Taxonomy" id="2934340"/>
    <lineage>
        <taxon>Archaea</taxon>
        <taxon>Methanobacteriati</taxon>
        <taxon>Methanobacteriota</taxon>
        <taxon>Stenosarchaea group</taxon>
        <taxon>Halobacteria</taxon>
        <taxon>Halobacteriales</taxon>
        <taxon>Natronomonadaceae</taxon>
        <taxon>Halocatena</taxon>
    </lineage>
</organism>
<dbReference type="KEGG" id="haad:MW046_03160"/>
<dbReference type="EMBL" id="CP096019">
    <property type="protein sequence ID" value="UPM43453.1"/>
    <property type="molecule type" value="Genomic_DNA"/>
</dbReference>
<dbReference type="RefSeq" id="WP_247994120.1">
    <property type="nucleotide sequence ID" value="NZ_CP096019.1"/>
</dbReference>
<dbReference type="InterPro" id="IPR014044">
    <property type="entry name" value="CAP_dom"/>
</dbReference>
<name>A0A8U0A681_9EURY</name>
<evidence type="ECO:0000256" key="1">
    <source>
        <dbReference type="SAM" id="MobiDB-lite"/>
    </source>
</evidence>
<evidence type="ECO:0000259" key="2">
    <source>
        <dbReference type="Pfam" id="PF00188"/>
    </source>
</evidence>
<dbReference type="Gene3D" id="3.40.33.10">
    <property type="entry name" value="CAP"/>
    <property type="match status" value="1"/>
</dbReference>
<feature type="compositionally biased region" description="Basic and acidic residues" evidence="1">
    <location>
        <begin position="70"/>
        <end position="87"/>
    </location>
</feature>